<evidence type="ECO:0000313" key="2">
    <source>
        <dbReference type="EMBL" id="KDQ29233.1"/>
    </source>
</evidence>
<reference evidence="3" key="1">
    <citation type="journal article" date="2014" name="Proc. Natl. Acad. Sci. U.S.A.">
        <title>Extensive sampling of basidiomycete genomes demonstrates inadequacy of the white-rot/brown-rot paradigm for wood decay fungi.</title>
        <authorList>
            <person name="Riley R."/>
            <person name="Salamov A.A."/>
            <person name="Brown D.W."/>
            <person name="Nagy L.G."/>
            <person name="Floudas D."/>
            <person name="Held B.W."/>
            <person name="Levasseur A."/>
            <person name="Lombard V."/>
            <person name="Morin E."/>
            <person name="Otillar R."/>
            <person name="Lindquist E.A."/>
            <person name="Sun H."/>
            <person name="LaButti K.M."/>
            <person name="Schmutz J."/>
            <person name="Jabbour D."/>
            <person name="Luo H."/>
            <person name="Baker S.E."/>
            <person name="Pisabarro A.G."/>
            <person name="Walton J.D."/>
            <person name="Blanchette R.A."/>
            <person name="Henrissat B."/>
            <person name="Martin F."/>
            <person name="Cullen D."/>
            <person name="Hibbett D.S."/>
            <person name="Grigoriev I.V."/>
        </authorList>
    </citation>
    <scope>NUCLEOTIDE SEQUENCE [LARGE SCALE GENOMIC DNA]</scope>
    <source>
        <strain evidence="3">PC15</strain>
    </source>
</reference>
<sequence>MRKAIISSRPDDGISVIDINDPMKPAYCHILTGKPIVAEEYIRVYFPAPEPGGNLKDEDVELEKDIAAVVATLDDVRLVTTEMLAEVWPAEYPPDDSDSEASDEACDEADPPDEPAVPDELPVQVDNIIPQLADLVMGPAVEQSIAQGNFDGLEPFVWVPEKAKVIKAALRGIDPFPDVAISLLRRVYEAQSNKNELDLTGLPLPSDQSINFVSQYNDVKRLKLSNMPHVTIDTVRKLLTSMPSISHVTLLGTPMEDESIWKLLDEEPKLFYNMEALVHPALLRFASAAPYKPAFSFPGLLLSFLVGGSCPSVPFFTPQRIVQMFFDFIMGMSWKGMGMPRPGLYVGMAGSSMLAIACLASDRAEGQKWGERQVPIYPLFSKGYLNREGWTLALSEDSYAFCRHMDREADGEADGKSMEVLDIDSFLSAMEAEGHPAALSASVAKLKELIAEVEIKVMDMEGARLSSQILARNAHSYATTFQR</sequence>
<proteinExistence type="predicted"/>
<organism evidence="2 3">
    <name type="scientific">Pleurotus ostreatus (strain PC15)</name>
    <name type="common">Oyster mushroom</name>
    <dbReference type="NCBI Taxonomy" id="1137138"/>
    <lineage>
        <taxon>Eukaryota</taxon>
        <taxon>Fungi</taxon>
        <taxon>Dikarya</taxon>
        <taxon>Basidiomycota</taxon>
        <taxon>Agaricomycotina</taxon>
        <taxon>Agaricomycetes</taxon>
        <taxon>Agaricomycetidae</taxon>
        <taxon>Agaricales</taxon>
        <taxon>Pleurotineae</taxon>
        <taxon>Pleurotaceae</taxon>
        <taxon>Pleurotus</taxon>
    </lineage>
</organism>
<dbReference type="Proteomes" id="UP000027073">
    <property type="component" value="Unassembled WGS sequence"/>
</dbReference>
<accession>A0A067NMD0</accession>
<name>A0A067NMD0_PLEO1</name>
<dbReference type="HOGENOM" id="CLU_017203_0_0_1"/>
<evidence type="ECO:0000256" key="1">
    <source>
        <dbReference type="SAM" id="MobiDB-lite"/>
    </source>
</evidence>
<dbReference type="EMBL" id="KL198007">
    <property type="protein sequence ID" value="KDQ29233.1"/>
    <property type="molecule type" value="Genomic_DNA"/>
</dbReference>
<protein>
    <submittedName>
        <fullName evidence="2">Uncharacterized protein</fullName>
    </submittedName>
</protein>
<dbReference type="InParanoid" id="A0A067NMD0"/>
<feature type="compositionally biased region" description="Acidic residues" evidence="1">
    <location>
        <begin position="93"/>
        <end position="117"/>
    </location>
</feature>
<feature type="region of interest" description="Disordered" evidence="1">
    <location>
        <begin position="88"/>
        <end position="120"/>
    </location>
</feature>
<dbReference type="STRING" id="1137138.A0A067NMD0"/>
<dbReference type="VEuPathDB" id="FungiDB:PLEOSDRAFT_167247"/>
<gene>
    <name evidence="2" type="ORF">PLEOSDRAFT_167247</name>
</gene>
<dbReference type="AlphaFoldDB" id="A0A067NMD0"/>
<evidence type="ECO:0000313" key="3">
    <source>
        <dbReference type="Proteomes" id="UP000027073"/>
    </source>
</evidence>
<dbReference type="OrthoDB" id="3515175at2759"/>